<comment type="caution">
    <text evidence="2">The sequence shown here is derived from an EMBL/GenBank/DDBJ whole genome shotgun (WGS) entry which is preliminary data.</text>
</comment>
<sequence length="118" mass="12293">MILALASPNTSTSVLSGLTNLTSSITTTDIISLIVAFVLGLLIGLLAKKLLSVALIIIAILIVLIAIGALSPTTVEHWLIILGQKVQSAEGDAQGFLKILPYNSIVFIIGFIIGLIKG</sequence>
<keyword evidence="1" id="KW-1133">Transmembrane helix</keyword>
<name>A0A031LK41_9CREN</name>
<dbReference type="EMBL" id="JFZT01000059">
    <property type="protein sequence ID" value="EZQ01906.1"/>
    <property type="molecule type" value="Genomic_DNA"/>
</dbReference>
<dbReference type="STRING" id="1160895.CM19_11800"/>
<reference evidence="2 3" key="1">
    <citation type="submission" date="2014-03" db="EMBL/GenBank/DDBJ databases">
        <title>Draft genome sequence of the novel thermoacidophilic archaea Acidianus copahuensis ALE1 strain, isolated from Copahue volcanic area in Neuquen Argentina.</title>
        <authorList>
            <person name="Urbieta M.S."/>
            <person name="Rascovan N."/>
            <person name="Castro C."/>
            <person name="Revale S."/>
            <person name="Giaveno M.A."/>
            <person name="Vazquez M.P."/>
            <person name="Donati E.R."/>
        </authorList>
    </citation>
    <scope>NUCLEOTIDE SEQUENCE [LARGE SCALE GENOMIC DNA]</scope>
    <source>
        <strain evidence="2 3">ALE1</strain>
    </source>
</reference>
<evidence type="ECO:0000313" key="3">
    <source>
        <dbReference type="Proteomes" id="UP000024332"/>
    </source>
</evidence>
<dbReference type="Proteomes" id="UP000024332">
    <property type="component" value="Unassembled WGS sequence"/>
</dbReference>
<proteinExistence type="predicted"/>
<dbReference type="RefSeq" id="WP_235185683.1">
    <property type="nucleotide sequence ID" value="NZ_JFZT01000059.1"/>
</dbReference>
<evidence type="ECO:0008006" key="4">
    <source>
        <dbReference type="Google" id="ProtNLM"/>
    </source>
</evidence>
<keyword evidence="1" id="KW-0812">Transmembrane</keyword>
<keyword evidence="1" id="KW-0472">Membrane</keyword>
<accession>A0A031LK41</accession>
<evidence type="ECO:0000313" key="2">
    <source>
        <dbReference type="EMBL" id="EZQ01906.1"/>
    </source>
</evidence>
<evidence type="ECO:0000256" key="1">
    <source>
        <dbReference type="SAM" id="Phobius"/>
    </source>
</evidence>
<dbReference type="AlphaFoldDB" id="A0A031LK41"/>
<organism evidence="2 3">
    <name type="scientific">Candidatus Acidianus copahuensis</name>
    <dbReference type="NCBI Taxonomy" id="1160895"/>
    <lineage>
        <taxon>Archaea</taxon>
        <taxon>Thermoproteota</taxon>
        <taxon>Thermoprotei</taxon>
        <taxon>Sulfolobales</taxon>
        <taxon>Sulfolobaceae</taxon>
        <taxon>Acidianus</taxon>
    </lineage>
</organism>
<protein>
    <recommendedName>
        <fullName evidence="4">FUN14 family protein</fullName>
    </recommendedName>
</protein>
<gene>
    <name evidence="2" type="ORF">CM19_11800</name>
</gene>
<feature type="transmembrane region" description="Helical" evidence="1">
    <location>
        <begin position="95"/>
        <end position="116"/>
    </location>
</feature>
<feature type="transmembrane region" description="Helical" evidence="1">
    <location>
        <begin position="30"/>
        <end position="47"/>
    </location>
</feature>
<feature type="transmembrane region" description="Helical" evidence="1">
    <location>
        <begin position="54"/>
        <end position="75"/>
    </location>
</feature>
<keyword evidence="3" id="KW-1185">Reference proteome</keyword>